<comment type="caution">
    <text evidence="2">The sequence shown here is derived from an EMBL/GenBank/DDBJ whole genome shotgun (WGS) entry which is preliminary data.</text>
</comment>
<reference evidence="2" key="1">
    <citation type="submission" date="2020-06" db="EMBL/GenBank/DDBJ databases">
        <authorList>
            <person name="Li T."/>
            <person name="Hu X."/>
            <person name="Zhang T."/>
            <person name="Song X."/>
            <person name="Zhang H."/>
            <person name="Dai N."/>
            <person name="Sheng W."/>
            <person name="Hou X."/>
            <person name="Wei L."/>
        </authorList>
    </citation>
    <scope>NUCLEOTIDE SEQUENCE</scope>
    <source>
        <strain evidence="2">G02</strain>
        <tissue evidence="2">Leaf</tissue>
    </source>
</reference>
<accession>A0AAW2S9A7</accession>
<name>A0AAW2S9A7_SESRA</name>
<feature type="compositionally biased region" description="Pro residues" evidence="1">
    <location>
        <begin position="67"/>
        <end position="83"/>
    </location>
</feature>
<feature type="compositionally biased region" description="Polar residues" evidence="1">
    <location>
        <begin position="89"/>
        <end position="101"/>
    </location>
</feature>
<proteinExistence type="predicted"/>
<reference evidence="2" key="2">
    <citation type="journal article" date="2024" name="Plant">
        <title>Genomic evolution and insights into agronomic trait innovations of Sesamum species.</title>
        <authorList>
            <person name="Miao H."/>
            <person name="Wang L."/>
            <person name="Qu L."/>
            <person name="Liu H."/>
            <person name="Sun Y."/>
            <person name="Le M."/>
            <person name="Wang Q."/>
            <person name="Wei S."/>
            <person name="Zheng Y."/>
            <person name="Lin W."/>
            <person name="Duan Y."/>
            <person name="Cao H."/>
            <person name="Xiong S."/>
            <person name="Wang X."/>
            <person name="Wei L."/>
            <person name="Li C."/>
            <person name="Ma Q."/>
            <person name="Ju M."/>
            <person name="Zhao R."/>
            <person name="Li G."/>
            <person name="Mu C."/>
            <person name="Tian Q."/>
            <person name="Mei H."/>
            <person name="Zhang T."/>
            <person name="Gao T."/>
            <person name="Zhang H."/>
        </authorList>
    </citation>
    <scope>NUCLEOTIDE SEQUENCE</scope>
    <source>
        <strain evidence="2">G02</strain>
    </source>
</reference>
<sequence>MSAQPRSPVCRGFSPAPALKPSLRPQAQFRQPTSPMHQCPALTQPRLDPVRATTDRPARQPMSQPRAPSPEPQPSPRPAPEPSPINLAAQFQSIPITQPSKNSEKFRNNSEKIQNNS</sequence>
<gene>
    <name evidence="2" type="ORF">Sradi_2777600</name>
</gene>
<dbReference type="EMBL" id="JACGWJ010000011">
    <property type="protein sequence ID" value="KAL0388958.1"/>
    <property type="molecule type" value="Genomic_DNA"/>
</dbReference>
<protein>
    <submittedName>
        <fullName evidence="2">Uncharacterized protein</fullName>
    </submittedName>
</protein>
<organism evidence="2">
    <name type="scientific">Sesamum radiatum</name>
    <name type="common">Black benniseed</name>
    <dbReference type="NCBI Taxonomy" id="300843"/>
    <lineage>
        <taxon>Eukaryota</taxon>
        <taxon>Viridiplantae</taxon>
        <taxon>Streptophyta</taxon>
        <taxon>Embryophyta</taxon>
        <taxon>Tracheophyta</taxon>
        <taxon>Spermatophyta</taxon>
        <taxon>Magnoliopsida</taxon>
        <taxon>eudicotyledons</taxon>
        <taxon>Gunneridae</taxon>
        <taxon>Pentapetalae</taxon>
        <taxon>asterids</taxon>
        <taxon>lamiids</taxon>
        <taxon>Lamiales</taxon>
        <taxon>Pedaliaceae</taxon>
        <taxon>Sesamum</taxon>
    </lineage>
</organism>
<feature type="region of interest" description="Disordered" evidence="1">
    <location>
        <begin position="1"/>
        <end position="117"/>
    </location>
</feature>
<dbReference type="AlphaFoldDB" id="A0AAW2S9A7"/>
<evidence type="ECO:0000256" key="1">
    <source>
        <dbReference type="SAM" id="MobiDB-lite"/>
    </source>
</evidence>
<evidence type="ECO:0000313" key="2">
    <source>
        <dbReference type="EMBL" id="KAL0388958.1"/>
    </source>
</evidence>